<evidence type="ECO:0000313" key="2">
    <source>
        <dbReference type="EMBL" id="AUB37232.1"/>
    </source>
</evidence>
<dbReference type="KEGG" id="nfl:COO91_03170"/>
<accession>A0A2K8SP53</accession>
<proteinExistence type="predicted"/>
<dbReference type="Proteomes" id="UP000232003">
    <property type="component" value="Chromosome"/>
</dbReference>
<name>A0A2K8SP53_9NOSO</name>
<organism evidence="2 3">
    <name type="scientific">Nostoc flagelliforme CCNUN1</name>
    <dbReference type="NCBI Taxonomy" id="2038116"/>
    <lineage>
        <taxon>Bacteria</taxon>
        <taxon>Bacillati</taxon>
        <taxon>Cyanobacteriota</taxon>
        <taxon>Cyanophyceae</taxon>
        <taxon>Nostocales</taxon>
        <taxon>Nostocaceae</taxon>
        <taxon>Nostoc</taxon>
    </lineage>
</organism>
<keyword evidence="3" id="KW-1185">Reference proteome</keyword>
<gene>
    <name evidence="2" type="ORF">COO91_03170</name>
</gene>
<protein>
    <submittedName>
        <fullName evidence="2">Uncharacterized protein</fullName>
    </submittedName>
</protein>
<evidence type="ECO:0000313" key="3">
    <source>
        <dbReference type="Proteomes" id="UP000232003"/>
    </source>
</evidence>
<dbReference type="AlphaFoldDB" id="A0A2K8SP53"/>
<evidence type="ECO:0000256" key="1">
    <source>
        <dbReference type="SAM" id="MobiDB-lite"/>
    </source>
</evidence>
<reference evidence="2 3" key="1">
    <citation type="submission" date="2017-11" db="EMBL/GenBank/DDBJ databases">
        <title>Complete genome of a free-living desiccation-tolerant cyanobacterium and its photosynthetic adaptation to extreme terrestrial habitat.</title>
        <authorList>
            <person name="Shang J."/>
        </authorList>
    </citation>
    <scope>NUCLEOTIDE SEQUENCE [LARGE SCALE GENOMIC DNA]</scope>
    <source>
        <strain evidence="2 3">CCNUN1</strain>
    </source>
</reference>
<feature type="compositionally biased region" description="Polar residues" evidence="1">
    <location>
        <begin position="1"/>
        <end position="19"/>
    </location>
</feature>
<sequence>MNTSSFVPTQEAVSSSPAEQSLKRRRLYLLTGTPIAQSTGA</sequence>
<dbReference type="EMBL" id="CP024785">
    <property type="protein sequence ID" value="AUB37232.1"/>
    <property type="molecule type" value="Genomic_DNA"/>
</dbReference>
<feature type="region of interest" description="Disordered" evidence="1">
    <location>
        <begin position="1"/>
        <end position="21"/>
    </location>
</feature>